<dbReference type="EMBL" id="BSUJ01000001">
    <property type="protein sequence ID" value="GMA19126.1"/>
    <property type="molecule type" value="Genomic_DNA"/>
</dbReference>
<dbReference type="Proteomes" id="UP001157109">
    <property type="component" value="Unassembled WGS sequence"/>
</dbReference>
<accession>A0ABQ6HLA5</accession>
<dbReference type="Gene3D" id="1.10.357.10">
    <property type="entry name" value="Tetracycline Repressor, domain 2"/>
    <property type="match status" value="1"/>
</dbReference>
<dbReference type="RefSeq" id="WP_284284159.1">
    <property type="nucleotide sequence ID" value="NZ_BSUJ01000001.1"/>
</dbReference>
<dbReference type="InterPro" id="IPR036271">
    <property type="entry name" value="Tet_transcr_reg_TetR-rel_C_sf"/>
</dbReference>
<feature type="domain" description="BetI-type transcriptional repressor C-terminal" evidence="1">
    <location>
        <begin position="44"/>
        <end position="141"/>
    </location>
</feature>
<dbReference type="SUPFAM" id="SSF48498">
    <property type="entry name" value="Tetracyclin repressor-like, C-terminal domain"/>
    <property type="match status" value="1"/>
</dbReference>
<gene>
    <name evidence="2" type="ORF">GCM10025862_11470</name>
</gene>
<dbReference type="Pfam" id="PF13977">
    <property type="entry name" value="TetR_C_6"/>
    <property type="match status" value="1"/>
</dbReference>
<sequence length="152" mass="16460">MLDLYERQGAAINARLAEIGATADLEPRELLRQVMAVWGEEEAGAERRRAFNLLLGEFTLHAIRDPEAGAAWHAVQGRLRADTARLLQDYLRVRGLTVPVSSDDLARLLHVVVQGSTTQHLLDPQAGSAESLAESFVALLLQAARPTSAVGA</sequence>
<protein>
    <recommendedName>
        <fullName evidence="1">BetI-type transcriptional repressor C-terminal domain-containing protein</fullName>
    </recommendedName>
</protein>
<comment type="caution">
    <text evidence="2">The sequence shown here is derived from an EMBL/GenBank/DDBJ whole genome shotgun (WGS) entry which is preliminary data.</text>
</comment>
<evidence type="ECO:0000313" key="3">
    <source>
        <dbReference type="Proteomes" id="UP001157109"/>
    </source>
</evidence>
<evidence type="ECO:0000313" key="2">
    <source>
        <dbReference type="EMBL" id="GMA19126.1"/>
    </source>
</evidence>
<proteinExistence type="predicted"/>
<dbReference type="InterPro" id="IPR039538">
    <property type="entry name" value="BetI_C"/>
</dbReference>
<evidence type="ECO:0000259" key="1">
    <source>
        <dbReference type="Pfam" id="PF13977"/>
    </source>
</evidence>
<reference evidence="3" key="1">
    <citation type="journal article" date="2019" name="Int. J. Syst. Evol. Microbiol.">
        <title>The Global Catalogue of Microorganisms (GCM) 10K type strain sequencing project: providing services to taxonomists for standard genome sequencing and annotation.</title>
        <authorList>
            <consortium name="The Broad Institute Genomics Platform"/>
            <consortium name="The Broad Institute Genome Sequencing Center for Infectious Disease"/>
            <person name="Wu L."/>
            <person name="Ma J."/>
        </authorList>
    </citation>
    <scope>NUCLEOTIDE SEQUENCE [LARGE SCALE GENOMIC DNA]</scope>
    <source>
        <strain evidence="3">NBRC 105830</strain>
    </source>
</reference>
<organism evidence="2 3">
    <name type="scientific">Arsenicicoccus piscis</name>
    <dbReference type="NCBI Taxonomy" id="673954"/>
    <lineage>
        <taxon>Bacteria</taxon>
        <taxon>Bacillati</taxon>
        <taxon>Actinomycetota</taxon>
        <taxon>Actinomycetes</taxon>
        <taxon>Micrococcales</taxon>
        <taxon>Intrasporangiaceae</taxon>
        <taxon>Arsenicicoccus</taxon>
    </lineage>
</organism>
<keyword evidence="3" id="KW-1185">Reference proteome</keyword>
<name>A0ABQ6HLA5_9MICO</name>